<feature type="transmembrane region" description="Helical" evidence="6">
    <location>
        <begin position="39"/>
        <end position="55"/>
    </location>
</feature>
<evidence type="ECO:0000313" key="8">
    <source>
        <dbReference type="EMBL" id="TQL72639.1"/>
    </source>
</evidence>
<feature type="transmembrane region" description="Helical" evidence="6">
    <location>
        <begin position="229"/>
        <end position="253"/>
    </location>
</feature>
<dbReference type="Pfam" id="PF12698">
    <property type="entry name" value="ABC2_membrane_3"/>
    <property type="match status" value="1"/>
</dbReference>
<evidence type="ECO:0000256" key="1">
    <source>
        <dbReference type="ARBA" id="ARBA00004141"/>
    </source>
</evidence>
<dbReference type="AlphaFoldDB" id="A0A543AJ91"/>
<accession>A0A543AJ91</accession>
<feature type="transmembrane region" description="Helical" evidence="6">
    <location>
        <begin position="75"/>
        <end position="94"/>
    </location>
</feature>
<dbReference type="GO" id="GO:0140359">
    <property type="term" value="F:ABC-type transporter activity"/>
    <property type="evidence" value="ECO:0007669"/>
    <property type="project" value="InterPro"/>
</dbReference>
<dbReference type="EMBL" id="VFOU01000002">
    <property type="protein sequence ID" value="TQL72639.1"/>
    <property type="molecule type" value="Genomic_DNA"/>
</dbReference>
<evidence type="ECO:0000256" key="5">
    <source>
        <dbReference type="ARBA" id="ARBA00023251"/>
    </source>
</evidence>
<dbReference type="InterPro" id="IPR051784">
    <property type="entry name" value="Nod_factor_ABC_transporter"/>
</dbReference>
<dbReference type="GO" id="GO:0043190">
    <property type="term" value="C:ATP-binding cassette (ABC) transporter complex"/>
    <property type="evidence" value="ECO:0007669"/>
    <property type="project" value="InterPro"/>
</dbReference>
<feature type="transmembrane region" description="Helical" evidence="6">
    <location>
        <begin position="185"/>
        <end position="209"/>
    </location>
</feature>
<dbReference type="OrthoDB" id="160207at2"/>
<keyword evidence="5" id="KW-0046">Antibiotic resistance</keyword>
<evidence type="ECO:0000256" key="3">
    <source>
        <dbReference type="ARBA" id="ARBA00022989"/>
    </source>
</evidence>
<sequence length="256" mass="26400">MTTLDLAPVNKPHSASLVSKVLAQGRYETRVTVTNGEQLLVSIILPLLALAGLYFTDLFDSPGGPSTIDIATPGILALSVLSSGLTGQGIATGFDRRYGVLQYLATTPLGPVGLLLGKAVAVLMVQVTQLVVIGGVALLLGWSPAVSGLGFALLFVALGALAFTALGLLIAGTVRAEATLAITNISWVILGALGGVVFPIAEFAGSVFINYLPSAALGNGLRAALVEGNFDAVSCVILAVWTVVLSLGTIRWFKWR</sequence>
<dbReference type="InterPro" id="IPR013525">
    <property type="entry name" value="ABC2_TM"/>
</dbReference>
<feature type="transmembrane region" description="Helical" evidence="6">
    <location>
        <begin position="148"/>
        <end position="173"/>
    </location>
</feature>
<dbReference type="RefSeq" id="WP_141865915.1">
    <property type="nucleotide sequence ID" value="NZ_BAABAN010000004.1"/>
</dbReference>
<feature type="transmembrane region" description="Helical" evidence="6">
    <location>
        <begin position="115"/>
        <end position="142"/>
    </location>
</feature>
<dbReference type="PIRSF" id="PIRSF006648">
    <property type="entry name" value="DrrB"/>
    <property type="match status" value="1"/>
</dbReference>
<dbReference type="GO" id="GO:0046677">
    <property type="term" value="P:response to antibiotic"/>
    <property type="evidence" value="ECO:0007669"/>
    <property type="project" value="UniProtKB-KW"/>
</dbReference>
<dbReference type="PANTHER" id="PTHR43229:SF2">
    <property type="entry name" value="NODULATION PROTEIN J"/>
    <property type="match status" value="1"/>
</dbReference>
<dbReference type="PANTHER" id="PTHR43229">
    <property type="entry name" value="NODULATION PROTEIN J"/>
    <property type="match status" value="1"/>
</dbReference>
<keyword evidence="3 6" id="KW-1133">Transmembrane helix</keyword>
<dbReference type="Proteomes" id="UP000319746">
    <property type="component" value="Unassembled WGS sequence"/>
</dbReference>
<evidence type="ECO:0000256" key="4">
    <source>
        <dbReference type="ARBA" id="ARBA00023136"/>
    </source>
</evidence>
<dbReference type="InterPro" id="IPR000412">
    <property type="entry name" value="ABC_2_transport"/>
</dbReference>
<keyword evidence="9" id="KW-1185">Reference proteome</keyword>
<comment type="subcellular location">
    <subcellularLocation>
        <location evidence="1">Membrane</location>
        <topology evidence="1">Multi-pass membrane protein</topology>
    </subcellularLocation>
</comment>
<protein>
    <submittedName>
        <fullName evidence="8">ABC-2 type transport system permease protein</fullName>
    </submittedName>
</protein>
<keyword evidence="2 6" id="KW-0812">Transmembrane</keyword>
<organism evidence="8 9">
    <name type="scientific">Enteractinococcus coprophilus</name>
    <dbReference type="NCBI Taxonomy" id="1027633"/>
    <lineage>
        <taxon>Bacteria</taxon>
        <taxon>Bacillati</taxon>
        <taxon>Actinomycetota</taxon>
        <taxon>Actinomycetes</taxon>
        <taxon>Micrococcales</taxon>
        <taxon>Micrococcaceae</taxon>
    </lineage>
</organism>
<name>A0A543AJ91_9MICC</name>
<keyword evidence="4 6" id="KW-0472">Membrane</keyword>
<evidence type="ECO:0000256" key="2">
    <source>
        <dbReference type="ARBA" id="ARBA00022692"/>
    </source>
</evidence>
<proteinExistence type="predicted"/>
<evidence type="ECO:0000259" key="7">
    <source>
        <dbReference type="Pfam" id="PF12698"/>
    </source>
</evidence>
<gene>
    <name evidence="8" type="ORF">FB556_1305</name>
</gene>
<evidence type="ECO:0000256" key="6">
    <source>
        <dbReference type="SAM" id="Phobius"/>
    </source>
</evidence>
<feature type="domain" description="ABC-2 type transporter transmembrane" evidence="7">
    <location>
        <begin position="69"/>
        <end position="248"/>
    </location>
</feature>
<comment type="caution">
    <text evidence="8">The sequence shown here is derived from an EMBL/GenBank/DDBJ whole genome shotgun (WGS) entry which is preliminary data.</text>
</comment>
<reference evidence="8 9" key="1">
    <citation type="submission" date="2019-06" db="EMBL/GenBank/DDBJ databases">
        <title>Sequencing the genomes of 1000 actinobacteria strains.</title>
        <authorList>
            <person name="Klenk H.-P."/>
        </authorList>
    </citation>
    <scope>NUCLEOTIDE SEQUENCE [LARGE SCALE GENOMIC DNA]</scope>
    <source>
        <strain evidence="8 9">DSM 24083</strain>
    </source>
</reference>
<evidence type="ECO:0000313" key="9">
    <source>
        <dbReference type="Proteomes" id="UP000319746"/>
    </source>
</evidence>